<feature type="transmembrane region" description="Helical" evidence="1">
    <location>
        <begin position="614"/>
        <end position="636"/>
    </location>
</feature>
<dbReference type="EMBL" id="UZAH01030461">
    <property type="protein sequence ID" value="VDP10637.1"/>
    <property type="molecule type" value="Genomic_DNA"/>
</dbReference>
<dbReference type="Proteomes" id="UP000050761">
    <property type="component" value="Unassembled WGS sequence"/>
</dbReference>
<reference evidence="6" key="2">
    <citation type="submission" date="2019-09" db="UniProtKB">
        <authorList>
            <consortium name="WormBaseParasite"/>
        </authorList>
    </citation>
    <scope>IDENTIFICATION</scope>
</reference>
<evidence type="ECO:0000313" key="6">
    <source>
        <dbReference type="WBParaSite" id="HPBE_0001809601-mRNA-1"/>
    </source>
</evidence>
<evidence type="ECO:0000256" key="1">
    <source>
        <dbReference type="SAM" id="Phobius"/>
    </source>
</evidence>
<proteinExistence type="predicted"/>
<evidence type="ECO:0000259" key="2">
    <source>
        <dbReference type="Pfam" id="PF07245"/>
    </source>
</evidence>
<dbReference type="AlphaFoldDB" id="A0A3P8A991"/>
<dbReference type="Gene3D" id="2.60.98.50">
    <property type="match status" value="1"/>
</dbReference>
<feature type="domain" description="DUF5641" evidence="3">
    <location>
        <begin position="288"/>
        <end position="379"/>
    </location>
</feature>
<dbReference type="Pfam" id="PF07245">
    <property type="entry name" value="Phlebovirus_G2"/>
    <property type="match status" value="1"/>
</dbReference>
<feature type="domain" description="Phlebovirus glycoprotein G2 fusion" evidence="2">
    <location>
        <begin position="630"/>
        <end position="835"/>
    </location>
</feature>
<evidence type="ECO:0000313" key="5">
    <source>
        <dbReference type="Proteomes" id="UP000050761"/>
    </source>
</evidence>
<sequence length="859" mass="97500">MHDAFYVPGDTIDELNTSPNVLGYSVDVPNTSATVPGDAVDVPDTSPTSCAEDVLECVPRLGKHAEDVVQHALGFQRGAQDVVAFGSGFSSADDVVGPTWGIRRRGKTSSMMRWDSIQMEDQVDHTEDYDLPFIGLLSFGTLSLNSEQRTNISNAIKELLQQRHWIRMQHTRSDWKNLYTHDNLSRNLTGGKLDKKDLQFIQKRRIRMSLPAESRLCSPTVLIGCDQLWKFIKFEAPQLSLPSGHDWTRLLVPTRFGYMISGRRLQRAEQRTDSRNSSVNKALKSSCAFTEHYWKIWKDQYLKSLREQHRQSINNKAGCAKIPRIGEVVLLSDPVLKRNQWKMGRIVKTIASGDGAVCETEVIHNRKVLRRPVCQLFPLEIRSDDNSATSQEQTLDDQQMKKPTEPFRRYNLRTRKATVQLTRNSTPDSTTSTRSTRTWPLSLYVKMALTLILINTVNGQAKNDQMFKDIDRHKTNYSIECNPKGVYFHAPEIQEYELCVKSYYMNGKIPPVHQLLRLPPEECSTITKQIGSSKAGIECWPLAAIFGLGASLYAIIALCYMICYVPVTIGHPLRIILRGACKTLSTSAWCILMCIRYFMLHVLRKDQRHRSSRVLQALAVVCLIQGACSCQLVNIFSHHLQNCRVKEERTVCDMEVASVIKINPFKQEACLKFRRNDSDIWDVRLSWKGLNLHCNQESLLYTRKVEQKVIDSKRCPHMGSCIGNKCADVNASSLLPELAVGNSYPGITGCIESCGGPGCDCFYLSSGCLFYRIYAVPKDDEVYEIFRCITWKEIVKLRLDITDVRSKKLRSYVLSVHPNVPQHVHNMDVTVSLISPGYYLNGRSERRKCCIWAEPPLSG</sequence>
<accession>A0A3P8A991</accession>
<evidence type="ECO:0000313" key="4">
    <source>
        <dbReference type="EMBL" id="VDP10637.1"/>
    </source>
</evidence>
<feature type="transmembrane region" description="Helical" evidence="1">
    <location>
        <begin position="540"/>
        <end position="563"/>
    </location>
</feature>
<evidence type="ECO:0000259" key="3">
    <source>
        <dbReference type="Pfam" id="PF18701"/>
    </source>
</evidence>
<keyword evidence="1" id="KW-1133">Transmembrane helix</keyword>
<dbReference type="Pfam" id="PF18701">
    <property type="entry name" value="DUF5641"/>
    <property type="match status" value="1"/>
</dbReference>
<organism evidence="4">
    <name type="scientific">Heligmosomoides polygyrus</name>
    <name type="common">Parasitic roundworm</name>
    <dbReference type="NCBI Taxonomy" id="6339"/>
    <lineage>
        <taxon>Eukaryota</taxon>
        <taxon>Metazoa</taxon>
        <taxon>Ecdysozoa</taxon>
        <taxon>Nematoda</taxon>
        <taxon>Chromadorea</taxon>
        <taxon>Rhabditida</taxon>
        <taxon>Rhabditina</taxon>
        <taxon>Rhabditomorpha</taxon>
        <taxon>Strongyloidea</taxon>
        <taxon>Heligmosomidae</taxon>
        <taxon>Heligmosomoides</taxon>
    </lineage>
</organism>
<dbReference type="PANTHER" id="PTHR47331">
    <property type="entry name" value="PHD-TYPE DOMAIN-CONTAINING PROTEIN"/>
    <property type="match status" value="1"/>
</dbReference>
<keyword evidence="1" id="KW-0812">Transmembrane</keyword>
<gene>
    <name evidence="4" type="ORF">HPBE_LOCUS18095</name>
</gene>
<name>A0A3P8A991_HELPZ</name>
<protein>
    <submittedName>
        <fullName evidence="6">DUF5641 domain-containing protein</fullName>
    </submittedName>
</protein>
<reference evidence="4 5" key="1">
    <citation type="submission" date="2018-11" db="EMBL/GenBank/DDBJ databases">
        <authorList>
            <consortium name="Pathogen Informatics"/>
        </authorList>
    </citation>
    <scope>NUCLEOTIDE SEQUENCE [LARGE SCALE GENOMIC DNA]</scope>
</reference>
<dbReference type="WBParaSite" id="HPBE_0001809601-mRNA-1">
    <property type="protein sequence ID" value="HPBE_0001809601-mRNA-1"/>
    <property type="gene ID" value="HPBE_0001809601"/>
</dbReference>
<dbReference type="OrthoDB" id="5875705at2759"/>
<feature type="transmembrane region" description="Helical" evidence="1">
    <location>
        <begin position="575"/>
        <end position="599"/>
    </location>
</feature>
<keyword evidence="5" id="KW-1185">Reference proteome</keyword>
<dbReference type="PANTHER" id="PTHR47331:SF2">
    <property type="match status" value="1"/>
</dbReference>
<keyword evidence="1" id="KW-0472">Membrane</keyword>
<dbReference type="InterPro" id="IPR009878">
    <property type="entry name" value="Phlebovirus_G2_fusion"/>
</dbReference>
<dbReference type="InterPro" id="IPR040676">
    <property type="entry name" value="DUF5641"/>
</dbReference>